<accession>A0A3R9Q990</accession>
<organism evidence="4 5">
    <name type="scientific">Edaphobacter aggregans</name>
    <dbReference type="NCBI Taxonomy" id="570835"/>
    <lineage>
        <taxon>Bacteria</taxon>
        <taxon>Pseudomonadati</taxon>
        <taxon>Acidobacteriota</taxon>
        <taxon>Terriglobia</taxon>
        <taxon>Terriglobales</taxon>
        <taxon>Acidobacteriaceae</taxon>
        <taxon>Edaphobacter</taxon>
    </lineage>
</organism>
<dbReference type="RefSeq" id="WP_125484932.1">
    <property type="nucleotide sequence ID" value="NZ_RSDW01000001.1"/>
</dbReference>
<proteinExistence type="predicted"/>
<evidence type="ECO:0000256" key="1">
    <source>
        <dbReference type="ARBA" id="ARBA00022553"/>
    </source>
</evidence>
<dbReference type="AlphaFoldDB" id="A0A3R9Q990"/>
<gene>
    <name evidence="4" type="ORF">EDE15_1812</name>
</gene>
<dbReference type="Gene3D" id="3.40.50.2300">
    <property type="match status" value="1"/>
</dbReference>
<name>A0A3R9Q990_9BACT</name>
<keyword evidence="5" id="KW-1185">Reference proteome</keyword>
<evidence type="ECO:0000256" key="2">
    <source>
        <dbReference type="PROSITE-ProRule" id="PRU00169"/>
    </source>
</evidence>
<evidence type="ECO:0000313" key="5">
    <source>
        <dbReference type="Proteomes" id="UP000269669"/>
    </source>
</evidence>
<dbReference type="Proteomes" id="UP000269669">
    <property type="component" value="Unassembled WGS sequence"/>
</dbReference>
<dbReference type="Pfam" id="PF00072">
    <property type="entry name" value="Response_reg"/>
    <property type="match status" value="1"/>
</dbReference>
<dbReference type="InterPro" id="IPR050595">
    <property type="entry name" value="Bact_response_regulator"/>
</dbReference>
<reference evidence="4 5" key="1">
    <citation type="submission" date="2018-12" db="EMBL/GenBank/DDBJ databases">
        <title>Sequencing of bacterial isolates from soil warming experiment in Harvard Forest, Massachusetts, USA.</title>
        <authorList>
            <person name="Deangelis K."/>
        </authorList>
    </citation>
    <scope>NUCLEOTIDE SEQUENCE [LARGE SCALE GENOMIC DNA]</scope>
    <source>
        <strain evidence="4 5">EB153</strain>
    </source>
</reference>
<dbReference type="SMART" id="SM00448">
    <property type="entry name" value="REC"/>
    <property type="match status" value="1"/>
</dbReference>
<evidence type="ECO:0000259" key="3">
    <source>
        <dbReference type="PROSITE" id="PS50110"/>
    </source>
</evidence>
<dbReference type="PROSITE" id="PS50110">
    <property type="entry name" value="RESPONSE_REGULATORY"/>
    <property type="match status" value="1"/>
</dbReference>
<sequence length="130" mass="14143">MLDASENPRRVLVVDDDRLVADTLGLIFGKSGFDARTAYSTDEALVCAREFVPDLLLCDITMPGKDGLGLVLDITRELPSCRIIVLTGFYSNLLNVREQSSKLPRPVGILTKPCQPAELLRHAAAMLSSA</sequence>
<keyword evidence="1 2" id="KW-0597">Phosphoprotein</keyword>
<dbReference type="EMBL" id="RSDW01000001">
    <property type="protein sequence ID" value="RSL16301.1"/>
    <property type="molecule type" value="Genomic_DNA"/>
</dbReference>
<feature type="domain" description="Response regulatory" evidence="3">
    <location>
        <begin position="10"/>
        <end position="127"/>
    </location>
</feature>
<dbReference type="OrthoDB" id="9790669at2"/>
<dbReference type="SUPFAM" id="SSF52172">
    <property type="entry name" value="CheY-like"/>
    <property type="match status" value="1"/>
</dbReference>
<dbReference type="PANTHER" id="PTHR44591">
    <property type="entry name" value="STRESS RESPONSE REGULATOR PROTEIN 1"/>
    <property type="match status" value="1"/>
</dbReference>
<feature type="modified residue" description="4-aspartylphosphate" evidence="2">
    <location>
        <position position="59"/>
    </location>
</feature>
<comment type="caution">
    <text evidence="4">The sequence shown here is derived from an EMBL/GenBank/DDBJ whole genome shotgun (WGS) entry which is preliminary data.</text>
</comment>
<evidence type="ECO:0000313" key="4">
    <source>
        <dbReference type="EMBL" id="RSL16301.1"/>
    </source>
</evidence>
<dbReference type="InterPro" id="IPR001789">
    <property type="entry name" value="Sig_transdc_resp-reg_receiver"/>
</dbReference>
<dbReference type="InterPro" id="IPR011006">
    <property type="entry name" value="CheY-like_superfamily"/>
</dbReference>
<protein>
    <submittedName>
        <fullName evidence="4">Response regulator receiver domain-containing protein</fullName>
    </submittedName>
</protein>
<dbReference type="GO" id="GO:0000160">
    <property type="term" value="P:phosphorelay signal transduction system"/>
    <property type="evidence" value="ECO:0007669"/>
    <property type="project" value="InterPro"/>
</dbReference>
<dbReference type="PANTHER" id="PTHR44591:SF3">
    <property type="entry name" value="RESPONSE REGULATORY DOMAIN-CONTAINING PROTEIN"/>
    <property type="match status" value="1"/>
</dbReference>